<dbReference type="STRING" id="661478.OP10G_1801"/>
<dbReference type="InterPro" id="IPR000602">
    <property type="entry name" value="Glyco_hydro_38_N"/>
</dbReference>
<dbReference type="PANTHER" id="PTHR46017">
    <property type="entry name" value="ALPHA-MANNOSIDASE 2C1"/>
    <property type="match status" value="1"/>
</dbReference>
<dbReference type="GO" id="GO:0006013">
    <property type="term" value="P:mannose metabolic process"/>
    <property type="evidence" value="ECO:0007669"/>
    <property type="project" value="InterPro"/>
</dbReference>
<dbReference type="InterPro" id="IPR011013">
    <property type="entry name" value="Gal_mutarotase_sf_dom"/>
</dbReference>
<evidence type="ECO:0000313" key="3">
    <source>
        <dbReference type="EMBL" id="AIE85169.1"/>
    </source>
</evidence>
<dbReference type="SUPFAM" id="SSF88713">
    <property type="entry name" value="Glycoside hydrolase/deacetylase"/>
    <property type="match status" value="1"/>
</dbReference>
<name>A0A068NU87_FIMGI</name>
<dbReference type="InterPro" id="IPR027291">
    <property type="entry name" value="Glyco_hydro_38_N_sf"/>
</dbReference>
<dbReference type="HOGENOM" id="CLU_351888_0_0_0"/>
<dbReference type="AlphaFoldDB" id="A0A068NU87"/>
<feature type="domain" description="Glycoside hydrolase family 38 N-terminal" evidence="2">
    <location>
        <begin position="42"/>
        <end position="165"/>
    </location>
</feature>
<dbReference type="Gene3D" id="1.20.1270.50">
    <property type="entry name" value="Glycoside hydrolase family 38, central domain"/>
    <property type="match status" value="1"/>
</dbReference>
<proteinExistence type="inferred from homology"/>
<comment type="similarity">
    <text evidence="1">Belongs to the glycosyl hydrolase 38 family.</text>
</comment>
<dbReference type="GO" id="GO:0030246">
    <property type="term" value="F:carbohydrate binding"/>
    <property type="evidence" value="ECO:0007669"/>
    <property type="project" value="InterPro"/>
</dbReference>
<dbReference type="eggNOG" id="COG0383">
    <property type="taxonomic scope" value="Bacteria"/>
</dbReference>
<dbReference type="SUPFAM" id="SSF74650">
    <property type="entry name" value="Galactose mutarotase-like"/>
    <property type="match status" value="1"/>
</dbReference>
<dbReference type="Proteomes" id="UP000027982">
    <property type="component" value="Chromosome"/>
</dbReference>
<evidence type="ECO:0000313" key="4">
    <source>
        <dbReference type="Proteomes" id="UP000027982"/>
    </source>
</evidence>
<dbReference type="EMBL" id="CP007139">
    <property type="protein sequence ID" value="AIE85169.1"/>
    <property type="molecule type" value="Genomic_DNA"/>
</dbReference>
<protein>
    <submittedName>
        <fullName evidence="3">Alpha-mannosidase</fullName>
    </submittedName>
</protein>
<sequence>MHWVDMEWLWGYHVLPGSIHDMLRFCHETGAKGNVNFDGVGYEKLASEYPEALSELRKAVQAGTVEVVGASYGQPYGALHGGESNIRQRIYGVRSAMRLLGIRPRTFWEEEFDFFPQLPQILSGVGFDGASLFFQWTWHTPEIPFEEAPVVLWTGHDGTTLRAATRNRLNLHQWPEDVDVLLSQLHDQSKDEKPPLILQWLELMPSPDWMCRSQVLLPKTKELLSDPRFEFRFSTLGEYLRTWPVADLQPRRYKPHEVFHGMSLGKNGDLFRRLSRKAEQSVLDAETLAAVAGLFGRPYAQWDVYPTWELEEAWRELLQAQHHDNDECEGLCGHIGRFSYERSLSLSGHVLNRTCDLLSRRIDAAEGDLVVFNALGWPVSDTFFHPVTGEPVVARDVPALGWRSFSPEQLEAKGPAWELKDGGAIGRRGEIEVVVDSQGRIAQISSPEWPEGALEESLPLLQFSCIEGGQPASFAVESISIDPQSLDLVVRFQHPVEGGIRAFVKLPADAAAVDVSLTAASLRRPDGGMNAGLQTAFQIRGSQSVVTDSPYAVHPIERSGVFKKKYPTGDWMTSKQWFEDVVAPFDAYSLVDLLAEDRGLLILHDGSPQWFHDEQGSVRNLLTMFDPWDEEYWIDRFQASYRLIPHGPLSHSDRWRAAQTFLRPTRVAMKLHSGGDLPASFSAAQCGSPHVAIAALYRETLESGRGLESYAASSFGVDYPYVVRLVELDGVGGPTKLSFAASVASVAETNLMGERTGDGINLDIRPFGIATLMLDLIEGRKQNRDLDAKREIWATVHRL</sequence>
<gene>
    <name evidence="3" type="ORF">OP10G_1801</name>
</gene>
<dbReference type="InterPro" id="IPR037094">
    <property type="entry name" value="Glyco_hydro_38_cen_sf"/>
</dbReference>
<reference evidence="3 4" key="1">
    <citation type="journal article" date="2014" name="PLoS ONE">
        <title>The first complete genome sequence of the class fimbriimonadia in the phylum armatimonadetes.</title>
        <authorList>
            <person name="Hu Z.Y."/>
            <person name="Wang Y.Z."/>
            <person name="Im W.T."/>
            <person name="Wang S.Y."/>
            <person name="Zhao G.P."/>
            <person name="Zheng H.J."/>
            <person name="Quan Z.X."/>
        </authorList>
    </citation>
    <scope>NUCLEOTIDE SEQUENCE [LARGE SCALE GENOMIC DNA]</scope>
    <source>
        <strain evidence="3">Gsoil 348</strain>
    </source>
</reference>
<dbReference type="Pfam" id="PF01074">
    <property type="entry name" value="Glyco_hydro_38N"/>
    <property type="match status" value="1"/>
</dbReference>
<organism evidence="3 4">
    <name type="scientific">Fimbriimonas ginsengisoli Gsoil 348</name>
    <dbReference type="NCBI Taxonomy" id="661478"/>
    <lineage>
        <taxon>Bacteria</taxon>
        <taxon>Bacillati</taxon>
        <taxon>Armatimonadota</taxon>
        <taxon>Fimbriimonadia</taxon>
        <taxon>Fimbriimonadales</taxon>
        <taxon>Fimbriimonadaceae</taxon>
        <taxon>Fimbriimonas</taxon>
    </lineage>
</organism>
<dbReference type="PANTHER" id="PTHR46017:SF1">
    <property type="entry name" value="ALPHA-MANNOSIDASE 2C1"/>
    <property type="match status" value="1"/>
</dbReference>
<accession>A0A068NU87</accession>
<dbReference type="InterPro" id="IPR011330">
    <property type="entry name" value="Glyco_hydro/deAcase_b/a-brl"/>
</dbReference>
<evidence type="ECO:0000256" key="1">
    <source>
        <dbReference type="ARBA" id="ARBA00009792"/>
    </source>
</evidence>
<dbReference type="GO" id="GO:0009313">
    <property type="term" value="P:oligosaccharide catabolic process"/>
    <property type="evidence" value="ECO:0007669"/>
    <property type="project" value="TreeGrafter"/>
</dbReference>
<dbReference type="GO" id="GO:0004559">
    <property type="term" value="F:alpha-mannosidase activity"/>
    <property type="evidence" value="ECO:0007669"/>
    <property type="project" value="InterPro"/>
</dbReference>
<evidence type="ECO:0000259" key="2">
    <source>
        <dbReference type="Pfam" id="PF01074"/>
    </source>
</evidence>
<dbReference type="KEGG" id="fgi:OP10G_1801"/>
<dbReference type="Gene3D" id="3.20.110.10">
    <property type="entry name" value="Glycoside hydrolase 38, N terminal domain"/>
    <property type="match status" value="1"/>
</dbReference>
<keyword evidence="4" id="KW-1185">Reference proteome</keyword>